<evidence type="ECO:0000256" key="17">
    <source>
        <dbReference type="RuleBase" id="RU003750"/>
    </source>
</evidence>
<dbReference type="InterPro" id="IPR048254">
    <property type="entry name" value="CDP_ALCOHOL_P_TRANSF_CS"/>
</dbReference>
<evidence type="ECO:0000256" key="3">
    <source>
        <dbReference type="ARBA" id="ARBA00005042"/>
    </source>
</evidence>
<evidence type="ECO:0000256" key="7">
    <source>
        <dbReference type="ARBA" id="ARBA00022516"/>
    </source>
</evidence>
<evidence type="ECO:0000313" key="19">
    <source>
        <dbReference type="EMBL" id="MEJ6348196.1"/>
    </source>
</evidence>
<feature type="transmembrane region" description="Helical" evidence="18">
    <location>
        <begin position="165"/>
        <end position="183"/>
    </location>
</feature>
<evidence type="ECO:0000256" key="2">
    <source>
        <dbReference type="ARBA" id="ARBA00004141"/>
    </source>
</evidence>
<evidence type="ECO:0000256" key="15">
    <source>
        <dbReference type="ARBA" id="ARBA00048586"/>
    </source>
</evidence>
<dbReference type="PROSITE" id="PS00379">
    <property type="entry name" value="CDP_ALCOHOL_P_TRANSF"/>
    <property type="match status" value="1"/>
</dbReference>
<evidence type="ECO:0000256" key="1">
    <source>
        <dbReference type="ARBA" id="ARBA00003973"/>
    </source>
</evidence>
<feature type="transmembrane region" description="Helical" evidence="18">
    <location>
        <begin position="79"/>
        <end position="95"/>
    </location>
</feature>
<dbReference type="InterPro" id="IPR004570">
    <property type="entry name" value="Phosphatidylglycerol_P_synth"/>
</dbReference>
<accession>A0ABU8SFU0</accession>
<dbReference type="Proteomes" id="UP001377804">
    <property type="component" value="Unassembled WGS sequence"/>
</dbReference>
<protein>
    <recommendedName>
        <fullName evidence="6 16">CDP-diacylglycerol--glycerol-3-phosphate 3-phosphatidyltransferase</fullName>
        <ecNumber evidence="5 16">2.7.8.5</ecNumber>
    </recommendedName>
</protein>
<evidence type="ECO:0000313" key="20">
    <source>
        <dbReference type="Proteomes" id="UP001377804"/>
    </source>
</evidence>
<evidence type="ECO:0000256" key="5">
    <source>
        <dbReference type="ARBA" id="ARBA00013170"/>
    </source>
</evidence>
<keyword evidence="10 18" id="KW-1133">Transmembrane helix</keyword>
<dbReference type="Pfam" id="PF01066">
    <property type="entry name" value="CDP-OH_P_transf"/>
    <property type="match status" value="1"/>
</dbReference>
<evidence type="ECO:0000256" key="4">
    <source>
        <dbReference type="ARBA" id="ARBA00010441"/>
    </source>
</evidence>
<keyword evidence="7" id="KW-0444">Lipid biosynthesis</keyword>
<evidence type="ECO:0000256" key="13">
    <source>
        <dbReference type="ARBA" id="ARBA00023209"/>
    </source>
</evidence>
<evidence type="ECO:0000256" key="18">
    <source>
        <dbReference type="SAM" id="Phobius"/>
    </source>
</evidence>
<dbReference type="InterPro" id="IPR000462">
    <property type="entry name" value="CDP-OH_P_trans"/>
</dbReference>
<dbReference type="InterPro" id="IPR043130">
    <property type="entry name" value="CDP-OH_PTrfase_TM_dom"/>
</dbReference>
<dbReference type="Gene3D" id="1.20.120.1760">
    <property type="match status" value="1"/>
</dbReference>
<sequence length="195" mass="21890">MNIPNQLTVFRIILIPIFIIVLVGGFWTDTLTIMGTSLPLFQLIAAIIFVVASFTDFLDGYIARKNNLVTNFGKFADPLADKMLVITAFVLLIAIDKAPAWMIAIIVCRELAVTGLRLLIVEENGKVLSAAILGKIKTFSQMTAITFLLLNNMIFNLIHLPIGEILLWICLVFTVWSGIDYFYQNRQIFADSFKK</sequence>
<dbReference type="EMBL" id="JAWMWG010000001">
    <property type="protein sequence ID" value="MEJ6348196.1"/>
    <property type="molecule type" value="Genomic_DNA"/>
</dbReference>
<keyword evidence="8 17" id="KW-0808">Transferase</keyword>
<gene>
    <name evidence="19" type="primary">pgsA</name>
    <name evidence="19" type="ORF">R4Y45_03005</name>
</gene>
<evidence type="ECO:0000256" key="8">
    <source>
        <dbReference type="ARBA" id="ARBA00022679"/>
    </source>
</evidence>
<dbReference type="GO" id="GO:0008444">
    <property type="term" value="F:CDP-diacylglycerol-glycerol-3-phosphate 3-phosphatidyltransferase activity"/>
    <property type="evidence" value="ECO:0007669"/>
    <property type="project" value="UniProtKB-EC"/>
</dbReference>
<dbReference type="InterPro" id="IPR050324">
    <property type="entry name" value="CDP-alcohol_PTase-I"/>
</dbReference>
<keyword evidence="12 18" id="KW-0472">Membrane</keyword>
<dbReference type="PANTHER" id="PTHR14269:SF62">
    <property type="entry name" value="CDP-DIACYLGLYCEROL--GLYCEROL-3-PHOSPHATE 3-PHOSPHATIDYLTRANSFERASE 1, CHLOROPLASTIC"/>
    <property type="match status" value="1"/>
</dbReference>
<feature type="transmembrane region" description="Helical" evidence="18">
    <location>
        <begin position="40"/>
        <end position="58"/>
    </location>
</feature>
<dbReference type="NCBIfam" id="TIGR00560">
    <property type="entry name" value="pgsA"/>
    <property type="match status" value="1"/>
</dbReference>
<dbReference type="PANTHER" id="PTHR14269">
    <property type="entry name" value="CDP-DIACYLGLYCEROL--GLYCEROL-3-PHOSPHATE 3-PHOSPHATIDYLTRANSFERASE-RELATED"/>
    <property type="match status" value="1"/>
</dbReference>
<dbReference type="RefSeq" id="WP_339969139.1">
    <property type="nucleotide sequence ID" value="NZ_JAWMWG010000001.1"/>
</dbReference>
<keyword evidence="14" id="KW-1208">Phospholipid metabolism</keyword>
<evidence type="ECO:0000256" key="12">
    <source>
        <dbReference type="ARBA" id="ARBA00023136"/>
    </source>
</evidence>
<comment type="function">
    <text evidence="1">This protein catalyzes the committed step to the synthesis of the acidic phospholipids.</text>
</comment>
<keyword evidence="13" id="KW-0594">Phospholipid biosynthesis</keyword>
<evidence type="ECO:0000256" key="9">
    <source>
        <dbReference type="ARBA" id="ARBA00022692"/>
    </source>
</evidence>
<comment type="catalytic activity">
    <reaction evidence="15">
        <text>a CDP-1,2-diacyl-sn-glycerol + sn-glycerol 3-phosphate = a 1,2-diacyl-sn-glycero-3-phospho-(1'-sn-glycero-3'-phosphate) + CMP + H(+)</text>
        <dbReference type="Rhea" id="RHEA:12593"/>
        <dbReference type="ChEBI" id="CHEBI:15378"/>
        <dbReference type="ChEBI" id="CHEBI:57597"/>
        <dbReference type="ChEBI" id="CHEBI:58332"/>
        <dbReference type="ChEBI" id="CHEBI:60110"/>
        <dbReference type="ChEBI" id="CHEBI:60377"/>
        <dbReference type="EC" id="2.7.8.5"/>
    </reaction>
</comment>
<feature type="transmembrane region" description="Helical" evidence="18">
    <location>
        <begin position="7"/>
        <end position="28"/>
    </location>
</feature>
<keyword evidence="9 18" id="KW-0812">Transmembrane</keyword>
<comment type="similarity">
    <text evidence="4 17">Belongs to the CDP-alcohol phosphatidyltransferase class-I family.</text>
</comment>
<evidence type="ECO:0000256" key="6">
    <source>
        <dbReference type="ARBA" id="ARBA00014944"/>
    </source>
</evidence>
<comment type="subcellular location">
    <subcellularLocation>
        <location evidence="2">Membrane</location>
        <topology evidence="2">Multi-pass membrane protein</topology>
    </subcellularLocation>
</comment>
<evidence type="ECO:0000256" key="10">
    <source>
        <dbReference type="ARBA" id="ARBA00022989"/>
    </source>
</evidence>
<evidence type="ECO:0000256" key="11">
    <source>
        <dbReference type="ARBA" id="ARBA00023098"/>
    </source>
</evidence>
<name>A0ABU8SFU0_9LACO</name>
<keyword evidence="20" id="KW-1185">Reference proteome</keyword>
<comment type="pathway">
    <text evidence="3">Phospholipid metabolism; phosphatidylglycerol biosynthesis; phosphatidylglycerol from CDP-diacylglycerol: step 1/2.</text>
</comment>
<dbReference type="EC" id="2.7.8.5" evidence="5 16"/>
<proteinExistence type="inferred from homology"/>
<evidence type="ECO:0000256" key="14">
    <source>
        <dbReference type="ARBA" id="ARBA00023264"/>
    </source>
</evidence>
<organism evidence="19 20">
    <name type="scientific">Holzapfeliella saturejae</name>
    <dbReference type="NCBI Taxonomy" id="3082953"/>
    <lineage>
        <taxon>Bacteria</taxon>
        <taxon>Bacillati</taxon>
        <taxon>Bacillota</taxon>
        <taxon>Bacilli</taxon>
        <taxon>Lactobacillales</taxon>
        <taxon>Lactobacillaceae</taxon>
        <taxon>Holzapfeliella</taxon>
    </lineage>
</organism>
<comment type="caution">
    <text evidence="19">The sequence shown here is derived from an EMBL/GenBank/DDBJ whole genome shotgun (WGS) entry which is preliminary data.</text>
</comment>
<reference evidence="19 20" key="1">
    <citation type="submission" date="2023-10" db="EMBL/GenBank/DDBJ databases">
        <title>Holzapfeliella saturejae sp. nov. isolated from Satureja montana flowers.</title>
        <authorList>
            <person name="Alcantara C."/>
            <person name="Zuniga M."/>
            <person name="Landete J.M."/>
            <person name="Monedero V."/>
        </authorList>
    </citation>
    <scope>NUCLEOTIDE SEQUENCE [LARGE SCALE GENOMIC DNA]</scope>
    <source>
        <strain evidence="19 20">He02</strain>
    </source>
</reference>
<keyword evidence="11" id="KW-0443">Lipid metabolism</keyword>
<dbReference type="PIRSF" id="PIRSF000847">
    <property type="entry name" value="Phos_ph_gly_syn"/>
    <property type="match status" value="1"/>
</dbReference>
<evidence type="ECO:0000256" key="16">
    <source>
        <dbReference type="NCBIfam" id="TIGR00560"/>
    </source>
</evidence>